<proteinExistence type="predicted"/>
<dbReference type="AlphaFoldDB" id="A0A1A9W2W9"/>
<feature type="coiled-coil region" evidence="1">
    <location>
        <begin position="297"/>
        <end position="360"/>
    </location>
</feature>
<protein>
    <submittedName>
        <fullName evidence="2">Uncharacterized protein</fullName>
    </submittedName>
</protein>
<evidence type="ECO:0000256" key="1">
    <source>
        <dbReference type="SAM" id="Coils"/>
    </source>
</evidence>
<dbReference type="EnsemblMetazoa" id="GBRI004417-RA">
    <property type="protein sequence ID" value="GBRI004417-PA"/>
    <property type="gene ID" value="GBRI004417"/>
</dbReference>
<keyword evidence="3" id="KW-1185">Reference proteome</keyword>
<organism evidence="2 3">
    <name type="scientific">Glossina brevipalpis</name>
    <dbReference type="NCBI Taxonomy" id="37001"/>
    <lineage>
        <taxon>Eukaryota</taxon>
        <taxon>Metazoa</taxon>
        <taxon>Ecdysozoa</taxon>
        <taxon>Arthropoda</taxon>
        <taxon>Hexapoda</taxon>
        <taxon>Insecta</taxon>
        <taxon>Pterygota</taxon>
        <taxon>Neoptera</taxon>
        <taxon>Endopterygota</taxon>
        <taxon>Diptera</taxon>
        <taxon>Brachycera</taxon>
        <taxon>Muscomorpha</taxon>
        <taxon>Hippoboscoidea</taxon>
        <taxon>Glossinidae</taxon>
        <taxon>Glossina</taxon>
    </lineage>
</organism>
<reference evidence="3" key="1">
    <citation type="submission" date="2014-03" db="EMBL/GenBank/DDBJ databases">
        <authorList>
            <person name="Aksoy S."/>
            <person name="Warren W."/>
            <person name="Wilson R.K."/>
        </authorList>
    </citation>
    <scope>NUCLEOTIDE SEQUENCE [LARGE SCALE GENOMIC DNA]</scope>
    <source>
        <strain evidence="3">IAEA</strain>
    </source>
</reference>
<evidence type="ECO:0000313" key="3">
    <source>
        <dbReference type="Proteomes" id="UP000091820"/>
    </source>
</evidence>
<keyword evidence="1" id="KW-0175">Coiled coil</keyword>
<dbReference type="Proteomes" id="UP000091820">
    <property type="component" value="Unassembled WGS sequence"/>
</dbReference>
<dbReference type="VEuPathDB" id="VectorBase:GBRI004417"/>
<evidence type="ECO:0000313" key="2">
    <source>
        <dbReference type="EnsemblMetazoa" id="GBRI004417-PA"/>
    </source>
</evidence>
<sequence length="381" mass="44033">MQRNIKKFTSKATKVIRKSISSPHLSQLSSLGRLLRINPRYPIKVETGVRSHQHDCKMSYTYRKTLEFCYKERSVMISESLNSIFDSTGRSSISNVSHNDTEKTNLYSGEMLSRLGDEPEQNPLLVLKSPIHLKTSSILQFADNDYDPCQGPLGNKISSQKDYKPYNTYSNPDDAARIYRQTNEAFSERLLFIDNNGLGYERKLDVLEKWIDVLLKVNYVVINNMKGLETAVGSCIERFQPKHIDSLTTVVYRNESWDSRVLSLVNIPPSESVDISNSSIETLLPEQEFETKKQFVNNDLEEQLERYEKSLAIVAKEKQDRVNELKEQIASQQKEMQEKIKNKDEMIEKLQNERKNVCIKVFRSNVHAFLITILNFINGKF</sequence>
<reference evidence="2" key="2">
    <citation type="submission" date="2020-05" db="UniProtKB">
        <authorList>
            <consortium name="EnsemblMetazoa"/>
        </authorList>
    </citation>
    <scope>IDENTIFICATION</scope>
    <source>
        <strain evidence="2">IAEA</strain>
    </source>
</reference>
<accession>A0A1A9W2W9</accession>
<name>A0A1A9W2W9_9MUSC</name>